<dbReference type="PROSITE" id="PS50011">
    <property type="entry name" value="PROTEIN_KINASE_DOM"/>
    <property type="match status" value="1"/>
</dbReference>
<dbReference type="PROSITE" id="PS00108">
    <property type="entry name" value="PROTEIN_KINASE_ST"/>
    <property type="match status" value="1"/>
</dbReference>
<gene>
    <name evidence="11" type="ORF">M9Y10_008344</name>
</gene>
<dbReference type="Pfam" id="PF00069">
    <property type="entry name" value="Pkinase"/>
    <property type="match status" value="1"/>
</dbReference>
<sequence length="590" mass="67106">MNKYQIIRSLGSGAAGTVHLARDKVTNQQLAIKEINIESKDSLNHTLNEIENMKKLQHPNIVRYHNSYQEGNKLYIVMEYIDGGDLASYIADRNTRFLTEDVILRIFIQIVLGLRYIHEHKIVHRDLKPQNIFITRVGVVKIGDFGVSRSLDRSSELMKTLVGTPYYLSPEIWNHEPYNSKTDIWSLGCILYELCALKKPYKASNINQLIVAIFNGSYEPLTKRYTENLRELVSDMLQQDPSKRPSAQMILQRPFITSRMQGMVLENEEKLHTVNIIGPESNSPKNNGKVINSKVKSSANGKGSVLASKAGAKNGRILRNVKAGKQGSNGINIINNNNGKKRKKSSPKKVVKKKNASSAIQLIDKTTVLPLPDSRLPRWALRQSRHAKTANRLLNMPVNTNGAEEENEEETNNVESNENYVSLYNGESSSESDHQVSPLLGDVNDNELENYDSESSDTYVINDSDSHFTDDENNDDNGEEEEQQNEWEDLKESTKKLRLSLSQSMRVRAQKDVPNDPIIAKRESECLEVNLRKKLGDRLFEQLLYNIENESNSTSKMYADIMEDQYPDEVRGIRRYILLRAIFISEESSD</sequence>
<dbReference type="SUPFAM" id="SSF56112">
    <property type="entry name" value="Protein kinase-like (PK-like)"/>
    <property type="match status" value="1"/>
</dbReference>
<evidence type="ECO:0000256" key="7">
    <source>
        <dbReference type="ARBA" id="ARBA00047899"/>
    </source>
</evidence>
<feature type="compositionally biased region" description="Acidic residues" evidence="9">
    <location>
        <begin position="403"/>
        <end position="412"/>
    </location>
</feature>
<dbReference type="EC" id="2.7.11.1" evidence="1"/>
<feature type="compositionally biased region" description="Acidic residues" evidence="9">
    <location>
        <begin position="444"/>
        <end position="455"/>
    </location>
</feature>
<evidence type="ECO:0000256" key="6">
    <source>
        <dbReference type="ARBA" id="ARBA00022840"/>
    </source>
</evidence>
<keyword evidence="5" id="KW-0418">Kinase</keyword>
<feature type="domain" description="Protein kinase" evidence="10">
    <location>
        <begin position="4"/>
        <end position="256"/>
    </location>
</feature>
<comment type="caution">
    <text evidence="11">The sequence shown here is derived from an EMBL/GenBank/DDBJ whole genome shotgun (WGS) entry which is preliminary data.</text>
</comment>
<name>A0ABR2IXW5_9EUKA</name>
<proteinExistence type="predicted"/>
<keyword evidence="2" id="KW-0723">Serine/threonine-protein kinase</keyword>
<dbReference type="Gene3D" id="1.10.510.10">
    <property type="entry name" value="Transferase(Phosphotransferase) domain 1"/>
    <property type="match status" value="1"/>
</dbReference>
<evidence type="ECO:0000256" key="1">
    <source>
        <dbReference type="ARBA" id="ARBA00012513"/>
    </source>
</evidence>
<feature type="compositionally biased region" description="Basic residues" evidence="9">
    <location>
        <begin position="339"/>
        <end position="355"/>
    </location>
</feature>
<feature type="compositionally biased region" description="Acidic residues" evidence="9">
    <location>
        <begin position="471"/>
        <end position="487"/>
    </location>
</feature>
<comment type="catalytic activity">
    <reaction evidence="7">
        <text>L-threonyl-[protein] + ATP = O-phospho-L-threonyl-[protein] + ADP + H(+)</text>
        <dbReference type="Rhea" id="RHEA:46608"/>
        <dbReference type="Rhea" id="RHEA-COMP:11060"/>
        <dbReference type="Rhea" id="RHEA-COMP:11605"/>
        <dbReference type="ChEBI" id="CHEBI:15378"/>
        <dbReference type="ChEBI" id="CHEBI:30013"/>
        <dbReference type="ChEBI" id="CHEBI:30616"/>
        <dbReference type="ChEBI" id="CHEBI:61977"/>
        <dbReference type="ChEBI" id="CHEBI:456216"/>
        <dbReference type="EC" id="2.7.11.1"/>
    </reaction>
</comment>
<evidence type="ECO:0000256" key="5">
    <source>
        <dbReference type="ARBA" id="ARBA00022777"/>
    </source>
</evidence>
<dbReference type="Proteomes" id="UP001470230">
    <property type="component" value="Unassembled WGS sequence"/>
</dbReference>
<dbReference type="EMBL" id="JAPFFF010000014">
    <property type="protein sequence ID" value="KAK8870462.1"/>
    <property type="molecule type" value="Genomic_DNA"/>
</dbReference>
<protein>
    <recommendedName>
        <fullName evidence="1">non-specific serine/threonine protein kinase</fullName>
        <ecNumber evidence="1">2.7.11.1</ecNumber>
    </recommendedName>
</protein>
<reference evidence="11 12" key="1">
    <citation type="submission" date="2024-04" db="EMBL/GenBank/DDBJ databases">
        <title>Tritrichomonas musculus Genome.</title>
        <authorList>
            <person name="Alves-Ferreira E."/>
            <person name="Grigg M."/>
            <person name="Lorenzi H."/>
            <person name="Galac M."/>
        </authorList>
    </citation>
    <scope>NUCLEOTIDE SEQUENCE [LARGE SCALE GENOMIC DNA]</scope>
    <source>
        <strain evidence="11 12">EAF2021</strain>
    </source>
</reference>
<dbReference type="PANTHER" id="PTHR44899">
    <property type="entry name" value="CAMK FAMILY PROTEIN KINASE"/>
    <property type="match status" value="1"/>
</dbReference>
<keyword evidence="6" id="KW-0067">ATP-binding</keyword>
<keyword evidence="3" id="KW-0808">Transferase</keyword>
<dbReference type="InterPro" id="IPR001245">
    <property type="entry name" value="Ser-Thr/Tyr_kinase_cat_dom"/>
</dbReference>
<evidence type="ECO:0000256" key="4">
    <source>
        <dbReference type="ARBA" id="ARBA00022741"/>
    </source>
</evidence>
<feature type="compositionally biased region" description="Polar residues" evidence="9">
    <location>
        <begin position="420"/>
        <end position="429"/>
    </location>
</feature>
<evidence type="ECO:0000313" key="11">
    <source>
        <dbReference type="EMBL" id="KAK8870462.1"/>
    </source>
</evidence>
<keyword evidence="12" id="KW-1185">Reference proteome</keyword>
<dbReference type="CDD" id="cd08215">
    <property type="entry name" value="STKc_Nek"/>
    <property type="match status" value="1"/>
</dbReference>
<feature type="region of interest" description="Disordered" evidence="9">
    <location>
        <begin position="328"/>
        <end position="357"/>
    </location>
</feature>
<dbReference type="InterPro" id="IPR051131">
    <property type="entry name" value="NEK_Ser/Thr_kinase_NIMA"/>
</dbReference>
<evidence type="ECO:0000256" key="9">
    <source>
        <dbReference type="SAM" id="MobiDB-lite"/>
    </source>
</evidence>
<evidence type="ECO:0000256" key="2">
    <source>
        <dbReference type="ARBA" id="ARBA00022527"/>
    </source>
</evidence>
<comment type="catalytic activity">
    <reaction evidence="8">
        <text>L-seryl-[protein] + ATP = O-phospho-L-seryl-[protein] + ADP + H(+)</text>
        <dbReference type="Rhea" id="RHEA:17989"/>
        <dbReference type="Rhea" id="RHEA-COMP:9863"/>
        <dbReference type="Rhea" id="RHEA-COMP:11604"/>
        <dbReference type="ChEBI" id="CHEBI:15378"/>
        <dbReference type="ChEBI" id="CHEBI:29999"/>
        <dbReference type="ChEBI" id="CHEBI:30616"/>
        <dbReference type="ChEBI" id="CHEBI:83421"/>
        <dbReference type="ChEBI" id="CHEBI:456216"/>
        <dbReference type="EC" id="2.7.11.1"/>
    </reaction>
</comment>
<evidence type="ECO:0000256" key="8">
    <source>
        <dbReference type="ARBA" id="ARBA00048679"/>
    </source>
</evidence>
<feature type="region of interest" description="Disordered" evidence="9">
    <location>
        <begin position="390"/>
        <end position="492"/>
    </location>
</feature>
<keyword evidence="4" id="KW-0547">Nucleotide-binding</keyword>
<evidence type="ECO:0000259" key="10">
    <source>
        <dbReference type="PROSITE" id="PS50011"/>
    </source>
</evidence>
<feature type="compositionally biased region" description="Low complexity" evidence="9">
    <location>
        <begin position="328"/>
        <end position="338"/>
    </location>
</feature>
<accession>A0ABR2IXW5</accession>
<dbReference type="PANTHER" id="PTHR44899:SF3">
    <property type="entry name" value="SERINE_THREONINE-PROTEIN KINASE NEK1"/>
    <property type="match status" value="1"/>
</dbReference>
<evidence type="ECO:0000313" key="12">
    <source>
        <dbReference type="Proteomes" id="UP001470230"/>
    </source>
</evidence>
<dbReference type="InterPro" id="IPR011009">
    <property type="entry name" value="Kinase-like_dom_sf"/>
</dbReference>
<dbReference type="InterPro" id="IPR000719">
    <property type="entry name" value="Prot_kinase_dom"/>
</dbReference>
<dbReference type="PRINTS" id="PR00109">
    <property type="entry name" value="TYRKINASE"/>
</dbReference>
<dbReference type="InterPro" id="IPR008271">
    <property type="entry name" value="Ser/Thr_kinase_AS"/>
</dbReference>
<organism evidence="11 12">
    <name type="scientific">Tritrichomonas musculus</name>
    <dbReference type="NCBI Taxonomy" id="1915356"/>
    <lineage>
        <taxon>Eukaryota</taxon>
        <taxon>Metamonada</taxon>
        <taxon>Parabasalia</taxon>
        <taxon>Tritrichomonadida</taxon>
        <taxon>Tritrichomonadidae</taxon>
        <taxon>Tritrichomonas</taxon>
    </lineage>
</organism>
<evidence type="ECO:0000256" key="3">
    <source>
        <dbReference type="ARBA" id="ARBA00022679"/>
    </source>
</evidence>
<dbReference type="SMART" id="SM00220">
    <property type="entry name" value="S_TKc"/>
    <property type="match status" value="1"/>
</dbReference>